<dbReference type="GO" id="GO:0032259">
    <property type="term" value="P:methylation"/>
    <property type="evidence" value="ECO:0007669"/>
    <property type="project" value="UniProtKB-KW"/>
</dbReference>
<dbReference type="Pfam" id="PF06325">
    <property type="entry name" value="PrmA"/>
    <property type="match status" value="1"/>
</dbReference>
<keyword evidence="3" id="KW-0687">Ribonucleoprotein</keyword>
<evidence type="ECO:0000313" key="3">
    <source>
        <dbReference type="EMBL" id="AZU05011.1"/>
    </source>
</evidence>
<reference evidence="3 4" key="1">
    <citation type="submission" date="2016-12" db="EMBL/GenBank/DDBJ databases">
        <title>The genome of dimorphic prosthecate Glycocaulis alkaliphilus 6b-8t, isolated from crude oil dictates its adaptability in petroleum environments.</title>
        <authorList>
            <person name="Wu X.-L."/>
            <person name="Geng S."/>
        </authorList>
    </citation>
    <scope>NUCLEOTIDE SEQUENCE [LARGE SCALE GENOMIC DNA]</scope>
    <source>
        <strain evidence="3 4">6B-8</strain>
    </source>
</reference>
<keyword evidence="2 3" id="KW-0808">Transferase</keyword>
<protein>
    <submittedName>
        <fullName evidence="3">Ribosomal protein L11 methyltransferase</fullName>
    </submittedName>
</protein>
<dbReference type="InterPro" id="IPR050078">
    <property type="entry name" value="Ribosomal_L11_MeTrfase_PrmA"/>
</dbReference>
<keyword evidence="3" id="KW-0689">Ribosomal protein</keyword>
<evidence type="ECO:0000256" key="2">
    <source>
        <dbReference type="ARBA" id="ARBA00022679"/>
    </source>
</evidence>
<organism evidence="3 4">
    <name type="scientific">Glycocaulis alkaliphilus</name>
    <dbReference type="NCBI Taxonomy" id="1434191"/>
    <lineage>
        <taxon>Bacteria</taxon>
        <taxon>Pseudomonadati</taxon>
        <taxon>Pseudomonadota</taxon>
        <taxon>Alphaproteobacteria</taxon>
        <taxon>Maricaulales</taxon>
        <taxon>Maricaulaceae</taxon>
        <taxon>Glycocaulis</taxon>
    </lineage>
</organism>
<dbReference type="AlphaFoldDB" id="A0A3T0ECK1"/>
<dbReference type="CDD" id="cd02440">
    <property type="entry name" value="AdoMet_MTases"/>
    <property type="match status" value="1"/>
</dbReference>
<keyword evidence="4" id="KW-1185">Reference proteome</keyword>
<dbReference type="GO" id="GO:0008276">
    <property type="term" value="F:protein methyltransferase activity"/>
    <property type="evidence" value="ECO:0007669"/>
    <property type="project" value="TreeGrafter"/>
</dbReference>
<dbReference type="PANTHER" id="PTHR43648:SF1">
    <property type="entry name" value="ELECTRON TRANSFER FLAVOPROTEIN BETA SUBUNIT LYSINE METHYLTRANSFERASE"/>
    <property type="match status" value="1"/>
</dbReference>
<dbReference type="EMBL" id="CP018911">
    <property type="protein sequence ID" value="AZU05011.1"/>
    <property type="molecule type" value="Genomic_DNA"/>
</dbReference>
<dbReference type="RefSeq" id="WP_127568439.1">
    <property type="nucleotide sequence ID" value="NZ_BMFB01000001.1"/>
</dbReference>
<keyword evidence="1 3" id="KW-0489">Methyltransferase</keyword>
<dbReference type="InterPro" id="IPR029063">
    <property type="entry name" value="SAM-dependent_MTases_sf"/>
</dbReference>
<name>A0A3T0ECK1_9PROT</name>
<evidence type="ECO:0000313" key="4">
    <source>
        <dbReference type="Proteomes" id="UP000286954"/>
    </source>
</evidence>
<dbReference type="Proteomes" id="UP000286954">
    <property type="component" value="Chromosome"/>
</dbReference>
<evidence type="ECO:0000256" key="1">
    <source>
        <dbReference type="ARBA" id="ARBA00022603"/>
    </source>
</evidence>
<accession>A0A3T0ECK1</accession>
<gene>
    <name evidence="3" type="ORF">X907_2497</name>
</gene>
<dbReference type="Gene3D" id="3.40.50.150">
    <property type="entry name" value="Vaccinia Virus protein VP39"/>
    <property type="match status" value="1"/>
</dbReference>
<dbReference type="GO" id="GO:0005840">
    <property type="term" value="C:ribosome"/>
    <property type="evidence" value="ECO:0007669"/>
    <property type="project" value="UniProtKB-KW"/>
</dbReference>
<dbReference type="PANTHER" id="PTHR43648">
    <property type="entry name" value="ELECTRON TRANSFER FLAVOPROTEIN BETA SUBUNIT LYSINE METHYLTRANSFERASE"/>
    <property type="match status" value="1"/>
</dbReference>
<proteinExistence type="predicted"/>
<dbReference type="OrthoDB" id="9785995at2"/>
<dbReference type="KEGG" id="gak:X907_2497"/>
<sequence length="290" mass="30708">MSTLWRLLAIGPAAPLKAADAALNGWEDGPMLSWSFFEDGSEEVWRLDVLFGQQIDVEGFLDAIGLTGANIDVQFAPLPEEDWVRLSLAGLPAVKAGRFVIYGEHARRPLEPGELGIEIEAGPAFGTGHHGTTMGCLIACDRLEREGLKVARVLDLGCGTGALAIAAALVWPNADVLATDIDPEAVTETEINNAKNAVADRIQAITADGFDHPAFEGAVFDLIFANILAGPLQELARALAERLAPDGRAVLSGLLEEQIEAVEAAYRDAGLVTAHADIIEGWAILTLKGA</sequence>
<dbReference type="SUPFAM" id="SSF53335">
    <property type="entry name" value="S-adenosyl-L-methionine-dependent methyltransferases"/>
    <property type="match status" value="1"/>
</dbReference>